<organism evidence="1 2">
    <name type="scientific">Fastidiosipila sanguinis</name>
    <dbReference type="NCBI Taxonomy" id="236753"/>
    <lineage>
        <taxon>Bacteria</taxon>
        <taxon>Bacillati</taxon>
        <taxon>Bacillota</taxon>
        <taxon>Clostridia</taxon>
        <taxon>Eubacteriales</taxon>
        <taxon>Oscillospiraceae</taxon>
        <taxon>Fastidiosipila</taxon>
    </lineage>
</organism>
<proteinExistence type="predicted"/>
<dbReference type="OrthoDB" id="9807630at2"/>
<dbReference type="GO" id="GO:0006281">
    <property type="term" value="P:DNA repair"/>
    <property type="evidence" value="ECO:0007669"/>
    <property type="project" value="TreeGrafter"/>
</dbReference>
<evidence type="ECO:0000313" key="2">
    <source>
        <dbReference type="Proteomes" id="UP000237947"/>
    </source>
</evidence>
<dbReference type="Gene3D" id="1.10.150.240">
    <property type="entry name" value="Putative phosphatase, domain 2"/>
    <property type="match status" value="1"/>
</dbReference>
<dbReference type="NCBIfam" id="TIGR01509">
    <property type="entry name" value="HAD-SF-IA-v3"/>
    <property type="match status" value="1"/>
</dbReference>
<dbReference type="EMBL" id="CP027226">
    <property type="protein sequence ID" value="AVM41883.1"/>
    <property type="molecule type" value="Genomic_DNA"/>
</dbReference>
<dbReference type="InterPro" id="IPR023214">
    <property type="entry name" value="HAD_sf"/>
</dbReference>
<reference evidence="2" key="1">
    <citation type="submission" date="2018-02" db="EMBL/GenBank/DDBJ databases">
        <authorList>
            <person name="Holder M.E."/>
            <person name="Ajami N.J."/>
            <person name="Petrosino J.F."/>
        </authorList>
    </citation>
    <scope>NUCLEOTIDE SEQUENCE [LARGE SCALE GENOMIC DNA]</scope>
    <source>
        <strain evidence="2">CCUG 47711</strain>
    </source>
</reference>
<dbReference type="NCBIfam" id="TIGR01549">
    <property type="entry name" value="HAD-SF-IA-v1"/>
    <property type="match status" value="1"/>
</dbReference>
<dbReference type="SFLD" id="SFLDG01135">
    <property type="entry name" value="C1.5.6:_HAD__Beta-PGM__Phospha"/>
    <property type="match status" value="1"/>
</dbReference>
<dbReference type="GO" id="GO:0005829">
    <property type="term" value="C:cytosol"/>
    <property type="evidence" value="ECO:0007669"/>
    <property type="project" value="TreeGrafter"/>
</dbReference>
<dbReference type="PANTHER" id="PTHR43434">
    <property type="entry name" value="PHOSPHOGLYCOLATE PHOSPHATASE"/>
    <property type="match status" value="1"/>
</dbReference>
<dbReference type="SFLD" id="SFLDS00003">
    <property type="entry name" value="Haloacid_Dehalogenase"/>
    <property type="match status" value="1"/>
</dbReference>
<dbReference type="Gene3D" id="3.40.50.1000">
    <property type="entry name" value="HAD superfamily/HAD-like"/>
    <property type="match status" value="1"/>
</dbReference>
<sequence>MKKVEKLRVAVKKAKLIAFDLDGTLLNTIDDLAYACNHTLEVSGYPTRSLDEVRRFVGNGIPKLIERALPASVSEEEFAKLVEIFNEYYAEHLWDYSVEYDGISELIEEFRIQGKTLMVLTNKNEVLAKEIVQHFYPEIFVKVLGDNPEKTLKPDPSYYYEALEELQISPEETILIGDSDTDVKTAVNSGAYGIGAEWGYRNAEVLAENGADIIIENPRKLLELLRESNCTDAYC</sequence>
<dbReference type="Pfam" id="PF13419">
    <property type="entry name" value="HAD_2"/>
    <property type="match status" value="1"/>
</dbReference>
<accession>A0A2S0KLH3</accession>
<dbReference type="InterPro" id="IPR036412">
    <property type="entry name" value="HAD-like_sf"/>
</dbReference>
<dbReference type="InterPro" id="IPR023198">
    <property type="entry name" value="PGP-like_dom2"/>
</dbReference>
<dbReference type="SFLD" id="SFLDG01129">
    <property type="entry name" value="C1.5:_HAD__Beta-PGM__Phosphata"/>
    <property type="match status" value="1"/>
</dbReference>
<dbReference type="Proteomes" id="UP000237947">
    <property type="component" value="Chromosome"/>
</dbReference>
<dbReference type="InterPro" id="IPR050155">
    <property type="entry name" value="HAD-like_hydrolase_sf"/>
</dbReference>
<dbReference type="InterPro" id="IPR006549">
    <property type="entry name" value="HAD-SF_hydro_IIIA"/>
</dbReference>
<dbReference type="SUPFAM" id="SSF56784">
    <property type="entry name" value="HAD-like"/>
    <property type="match status" value="1"/>
</dbReference>
<dbReference type="NCBIfam" id="TIGR01662">
    <property type="entry name" value="HAD-SF-IIIA"/>
    <property type="match status" value="1"/>
</dbReference>
<dbReference type="InterPro" id="IPR041492">
    <property type="entry name" value="HAD_2"/>
</dbReference>
<dbReference type="InterPro" id="IPR006439">
    <property type="entry name" value="HAD-SF_hydro_IA"/>
</dbReference>
<protein>
    <recommendedName>
        <fullName evidence="3">HAD family hydrolase</fullName>
    </recommendedName>
</protein>
<evidence type="ECO:0008006" key="3">
    <source>
        <dbReference type="Google" id="ProtNLM"/>
    </source>
</evidence>
<dbReference type="AlphaFoldDB" id="A0A2S0KLH3"/>
<dbReference type="PANTHER" id="PTHR43434:SF1">
    <property type="entry name" value="PHOSPHOGLYCOLATE PHOSPHATASE"/>
    <property type="match status" value="1"/>
</dbReference>
<gene>
    <name evidence="1" type="ORF">C5Q98_00935</name>
</gene>
<dbReference type="RefSeq" id="WP_106011869.1">
    <property type="nucleotide sequence ID" value="NZ_CP027226.1"/>
</dbReference>
<evidence type="ECO:0000313" key="1">
    <source>
        <dbReference type="EMBL" id="AVM41883.1"/>
    </source>
</evidence>
<dbReference type="KEGG" id="fsa:C5Q98_00935"/>
<dbReference type="PROSITE" id="PS01228">
    <property type="entry name" value="COF_1"/>
    <property type="match status" value="1"/>
</dbReference>
<name>A0A2S0KLH3_9FIRM</name>
<keyword evidence="2" id="KW-1185">Reference proteome</keyword>
<dbReference type="GO" id="GO:0008967">
    <property type="term" value="F:phosphoglycolate phosphatase activity"/>
    <property type="evidence" value="ECO:0007669"/>
    <property type="project" value="TreeGrafter"/>
</dbReference>